<keyword evidence="2" id="KW-1185">Reference proteome</keyword>
<reference evidence="1 2" key="1">
    <citation type="submission" date="2021-06" db="EMBL/GenBank/DDBJ databases">
        <title>Gemonas diversity in paddy soil.</title>
        <authorList>
            <person name="Liu G."/>
        </authorList>
    </citation>
    <scope>NUCLEOTIDE SEQUENCE [LARGE SCALE GENOMIC DNA]</scope>
    <source>
        <strain evidence="1 2">RG29</strain>
    </source>
</reference>
<accession>A0ABX8JIL4</accession>
<evidence type="ECO:0000313" key="1">
    <source>
        <dbReference type="EMBL" id="QWV98230.1"/>
    </source>
</evidence>
<sequence>MPELMLLSSVVSMLKETNYDYSRLEKRRSPVYFIKNSVLNCEDGITIIDKNAFEVIFTNNHFNEMIFAETLVGTSRIERQKNAVLALTSSEVPKAWLLVSVYYHSFFCAILMNRLLGRYSCHFLDKDIKNVNSVAENPGNHVLASGNYVGYFLQSDGMEVRVRFKHDGEKPHKTAWQKLSEKVDFIKAQDSSGMNLDRLKRVNLFKSIIDSSNKQWHLPSDIRNHWNYADVSLFLNKGDDLAKEFVAILNGGRDIKWASTRSKNPSDSDVPASVAFISSTLDRALNNCKGRILG</sequence>
<dbReference type="EMBL" id="CP076724">
    <property type="protein sequence ID" value="QWV98230.1"/>
    <property type="molecule type" value="Genomic_DNA"/>
</dbReference>
<gene>
    <name evidence="1" type="ORF">KP005_02760</name>
</gene>
<evidence type="ECO:0000313" key="2">
    <source>
        <dbReference type="Proteomes" id="UP000683493"/>
    </source>
</evidence>
<proteinExistence type="predicted"/>
<organism evidence="1 2">
    <name type="scientific">Geomonas diazotrophica</name>
    <dbReference type="NCBI Taxonomy" id="2843197"/>
    <lineage>
        <taxon>Bacteria</taxon>
        <taxon>Pseudomonadati</taxon>
        <taxon>Thermodesulfobacteriota</taxon>
        <taxon>Desulfuromonadia</taxon>
        <taxon>Geobacterales</taxon>
        <taxon>Geobacteraceae</taxon>
        <taxon>Geomonas</taxon>
    </lineage>
</organism>
<protein>
    <submittedName>
        <fullName evidence="1">Uncharacterized protein</fullName>
    </submittedName>
</protein>
<dbReference type="Proteomes" id="UP000683493">
    <property type="component" value="Chromosome"/>
</dbReference>
<name>A0ABX8JIL4_9BACT</name>